<reference evidence="1 2" key="1">
    <citation type="submission" date="2020-04" db="EMBL/GenBank/DDBJ databases">
        <authorList>
            <person name="Hitch T.C.A."/>
            <person name="Wylensek D."/>
            <person name="Clavel T."/>
        </authorList>
    </citation>
    <scope>NUCLEOTIDE SEQUENCE [LARGE SCALE GENOMIC DNA]</scope>
    <source>
        <strain evidence="1 2">PG-251-APC-1</strain>
    </source>
</reference>
<organism evidence="1 2">
    <name type="scientific">Desulfovibrio piger</name>
    <dbReference type="NCBI Taxonomy" id="901"/>
    <lineage>
        <taxon>Bacteria</taxon>
        <taxon>Pseudomonadati</taxon>
        <taxon>Thermodesulfobacteriota</taxon>
        <taxon>Desulfovibrionia</taxon>
        <taxon>Desulfovibrionales</taxon>
        <taxon>Desulfovibrionaceae</taxon>
        <taxon>Desulfovibrio</taxon>
    </lineage>
</organism>
<dbReference type="Proteomes" id="UP000522333">
    <property type="component" value="Unassembled WGS sequence"/>
</dbReference>
<dbReference type="RefSeq" id="WP_168936117.1">
    <property type="nucleotide sequence ID" value="NZ_JABAFY010000042.1"/>
</dbReference>
<sequence length="177" mass="19879">MSEKSKLDTKKDDVPENFFLASKKDGHQMTVYYSQAACAVLEEWKKQGKGTKNQFISDAIVEYGMARFGEELGEAFSTRKLKCFIKPQNRVPKEVVAALALALLDGKSFRQNLSELCNEITAEDVAELSRKPPFALCSALAKKYNLCTVPPEKYLWALAFWAVKKGWLKKDGESTAK</sequence>
<gene>
    <name evidence="1" type="ORF">HF854_09815</name>
</gene>
<evidence type="ECO:0000313" key="1">
    <source>
        <dbReference type="EMBL" id="NME52802.1"/>
    </source>
</evidence>
<dbReference type="AlphaFoldDB" id="A0A848CC40"/>
<evidence type="ECO:0000313" key="2">
    <source>
        <dbReference type="Proteomes" id="UP000522333"/>
    </source>
</evidence>
<protein>
    <submittedName>
        <fullName evidence="1">Uncharacterized protein</fullName>
    </submittedName>
</protein>
<accession>A0A848CC40</accession>
<proteinExistence type="predicted"/>
<dbReference type="EMBL" id="JABAFY010000042">
    <property type="protein sequence ID" value="NME52802.1"/>
    <property type="molecule type" value="Genomic_DNA"/>
</dbReference>
<comment type="caution">
    <text evidence="1">The sequence shown here is derived from an EMBL/GenBank/DDBJ whole genome shotgun (WGS) entry which is preliminary data.</text>
</comment>
<name>A0A848CC40_9BACT</name>